<reference evidence="2" key="1">
    <citation type="journal article" date="2011" name="J. Bacteriol.">
        <title>Genome sequences of eight morphologically diverse alphaproteobacteria.</title>
        <authorList>
            <consortium name="US DOE Joint Genome Institute"/>
            <person name="Brown P.J."/>
            <person name="Kysela D.T."/>
            <person name="Buechlein A."/>
            <person name="Hemmerich C."/>
            <person name="Brun Y.V."/>
        </authorList>
    </citation>
    <scope>NUCLEOTIDE SEQUENCE [LARGE SCALE GENOMIC DNA]</scope>
    <source>
        <strain evidence="2">ATCC 15264 / DSM 4735 / LMG 14903 / NBRC 16000 / CB 81</strain>
    </source>
</reference>
<dbReference type="EMBL" id="CP002102">
    <property type="protein sequence ID" value="ADL00572.1"/>
    <property type="molecule type" value="Genomic_DNA"/>
</dbReference>
<dbReference type="Pfam" id="PF05521">
    <property type="entry name" value="Phage_HCP"/>
    <property type="match status" value="1"/>
</dbReference>
<sequence length="103" mass="11424">MSGFRVLAQLLEPIEAETPYGGRSVSFEPLGSVWLRLEGRRRRERTEAGVTSAIEVATGETRTDPRLTEGRVIRFGGADWTIAAVDADPERPGRTRLGLERSR</sequence>
<evidence type="ECO:0000313" key="1">
    <source>
        <dbReference type="EMBL" id="ADL00572.1"/>
    </source>
</evidence>
<organism evidence="1 2">
    <name type="scientific">Brevundimonas subvibrioides (strain ATCC 15264 / DSM 4735 / LMG 14903 / NBRC 16000 / CB 81)</name>
    <name type="common">Caulobacter subvibrioides</name>
    <dbReference type="NCBI Taxonomy" id="633149"/>
    <lineage>
        <taxon>Bacteria</taxon>
        <taxon>Pseudomonadati</taxon>
        <taxon>Pseudomonadota</taxon>
        <taxon>Alphaproteobacteria</taxon>
        <taxon>Caulobacterales</taxon>
        <taxon>Caulobacteraceae</taxon>
        <taxon>Brevundimonas</taxon>
    </lineage>
</organism>
<dbReference type="InterPro" id="IPR038666">
    <property type="entry name" value="SSP1_head-tail_sf"/>
</dbReference>
<dbReference type="eggNOG" id="ENOG50349S9">
    <property type="taxonomic scope" value="Bacteria"/>
</dbReference>
<evidence type="ECO:0000313" key="2">
    <source>
        <dbReference type="Proteomes" id="UP000002696"/>
    </source>
</evidence>
<gene>
    <name evidence="1" type="ordered locus">Bresu_1260</name>
</gene>
<protein>
    <submittedName>
        <fullName evidence="1">Phage head-tail adaptor</fullName>
    </submittedName>
</protein>
<dbReference type="InterPro" id="IPR008767">
    <property type="entry name" value="Phage_SPP1_head-tail_adaptor"/>
</dbReference>
<accession>D9QF87</accession>
<dbReference type="HOGENOM" id="CLU_2300392_0_0_5"/>
<name>D9QF87_BRESC</name>
<dbReference type="Gene3D" id="2.40.10.270">
    <property type="entry name" value="Bacteriophage SPP1 head-tail adaptor protein"/>
    <property type="match status" value="1"/>
</dbReference>
<dbReference type="KEGG" id="bsb:Bresu_1260"/>
<proteinExistence type="predicted"/>
<dbReference type="Proteomes" id="UP000002696">
    <property type="component" value="Chromosome"/>
</dbReference>
<keyword evidence="2" id="KW-1185">Reference proteome</keyword>
<dbReference type="AlphaFoldDB" id="D9QF87"/>
<dbReference type="STRING" id="633149.Bresu_1260"/>
<dbReference type="RefSeq" id="WP_013268675.1">
    <property type="nucleotide sequence ID" value="NC_014375.1"/>
</dbReference>
<dbReference type="BioCyc" id="BSUB633149:G1GM8-1256-MONOMER"/>
<dbReference type="InParanoid" id="D9QF87"/>